<keyword evidence="1" id="KW-0346">Stress response</keyword>
<dbReference type="Proteomes" id="UP000037558">
    <property type="component" value="Unassembled WGS sequence"/>
</dbReference>
<dbReference type="OrthoDB" id="9792284at2"/>
<dbReference type="CDD" id="cd03141">
    <property type="entry name" value="GATase1_Hsp31_like"/>
    <property type="match status" value="1"/>
</dbReference>
<sequence length="224" mass="24476">MSTNEKILMVVTNGHTMENGELAGIWLTEFSEAYLEFKNAGYEVEVASPKGGKSPVDPNSLTDDVTAEDKEAGKLLEETKRLSDVSSQEFAGIFVPGGHGTMFDFPEDAHLQRLLTEFAEDDKLIAAVCHGPAALVGGKRANGEPIVKGKKVTSFTDAEEADTKLDKYMPFLLETKLRELGAEFVAKDNWTDHIEVDGKLLTGQNPQSTISLAKQFIRVLKDGK</sequence>
<dbReference type="PANTHER" id="PTHR48094">
    <property type="entry name" value="PROTEIN/NUCLEIC ACID DEGLYCASE DJ-1-RELATED"/>
    <property type="match status" value="1"/>
</dbReference>
<dbReference type="GO" id="GO:0005737">
    <property type="term" value="C:cytoplasm"/>
    <property type="evidence" value="ECO:0007669"/>
    <property type="project" value="TreeGrafter"/>
</dbReference>
<accession>A0A0M0L6K3</accession>
<proteinExistence type="inferred from homology"/>
<evidence type="ECO:0000256" key="1">
    <source>
        <dbReference type="ARBA" id="ARBA00023016"/>
    </source>
</evidence>
<gene>
    <name evidence="5" type="ORF">AMD01_10670</name>
</gene>
<dbReference type="PATRIC" id="fig|284581.3.peg.2233"/>
<keyword evidence="2" id="KW-0456">Lyase</keyword>
<evidence type="ECO:0000259" key="4">
    <source>
        <dbReference type="Pfam" id="PF01965"/>
    </source>
</evidence>
<evidence type="ECO:0000256" key="2">
    <source>
        <dbReference type="ARBA" id="ARBA00023239"/>
    </source>
</evidence>
<reference evidence="6" key="1">
    <citation type="submission" date="2015-08" db="EMBL/GenBank/DDBJ databases">
        <title>Fjat-14210 dsm16467.</title>
        <authorList>
            <person name="Liu B."/>
            <person name="Wang J."/>
            <person name="Zhu Y."/>
            <person name="Liu G."/>
            <person name="Chen Q."/>
            <person name="Chen Z."/>
            <person name="Lan J."/>
            <person name="Che J."/>
            <person name="Ge C."/>
            <person name="Shi H."/>
            <person name="Pan Z."/>
            <person name="Liu X."/>
        </authorList>
    </citation>
    <scope>NUCLEOTIDE SEQUENCE [LARGE SCALE GENOMIC DNA]</scope>
    <source>
        <strain evidence="6">DSM 16467</strain>
    </source>
</reference>
<evidence type="ECO:0000313" key="6">
    <source>
        <dbReference type="Proteomes" id="UP000037558"/>
    </source>
</evidence>
<keyword evidence="6" id="KW-1185">Reference proteome</keyword>
<organism evidence="5 6">
    <name type="scientific">Priestia koreensis</name>
    <dbReference type="NCBI Taxonomy" id="284581"/>
    <lineage>
        <taxon>Bacteria</taxon>
        <taxon>Bacillati</taxon>
        <taxon>Bacillota</taxon>
        <taxon>Bacilli</taxon>
        <taxon>Bacillales</taxon>
        <taxon>Bacillaceae</taxon>
        <taxon>Priestia</taxon>
    </lineage>
</organism>
<protein>
    <submittedName>
        <fullName evidence="5">NonF</fullName>
    </submittedName>
</protein>
<dbReference type="Pfam" id="PF01965">
    <property type="entry name" value="DJ-1_PfpI"/>
    <property type="match status" value="1"/>
</dbReference>
<dbReference type="InterPro" id="IPR029062">
    <property type="entry name" value="Class_I_gatase-like"/>
</dbReference>
<dbReference type="InterPro" id="IPR050325">
    <property type="entry name" value="Prot/Nucl_acid_deglycase"/>
</dbReference>
<comment type="caution">
    <text evidence="5">The sequence shown here is derived from an EMBL/GenBank/DDBJ whole genome shotgun (WGS) entry which is preliminary data.</text>
</comment>
<feature type="domain" description="DJ-1/PfpI" evidence="4">
    <location>
        <begin position="28"/>
        <end position="217"/>
    </location>
</feature>
<evidence type="ECO:0000256" key="3">
    <source>
        <dbReference type="ARBA" id="ARBA00038493"/>
    </source>
</evidence>
<dbReference type="STRING" id="284581.AMD01_10670"/>
<dbReference type="SUPFAM" id="SSF52317">
    <property type="entry name" value="Class I glutamine amidotransferase-like"/>
    <property type="match status" value="1"/>
</dbReference>
<dbReference type="GO" id="GO:0019172">
    <property type="term" value="F:glyoxalase III activity"/>
    <property type="evidence" value="ECO:0007669"/>
    <property type="project" value="TreeGrafter"/>
</dbReference>
<name>A0A0M0L6K3_9BACI</name>
<dbReference type="AlphaFoldDB" id="A0A0M0L6K3"/>
<comment type="similarity">
    <text evidence="3">Belongs to the peptidase C56 family. HSP31-like subfamily.</text>
</comment>
<dbReference type="RefSeq" id="WP_053401381.1">
    <property type="nucleotide sequence ID" value="NZ_JAUKEN010000001.1"/>
</dbReference>
<dbReference type="EMBL" id="LILC01000013">
    <property type="protein sequence ID" value="KOO46303.1"/>
    <property type="molecule type" value="Genomic_DNA"/>
</dbReference>
<dbReference type="PANTHER" id="PTHR48094:SF11">
    <property type="entry name" value="GLUTATHIONE-INDEPENDENT GLYOXALASE HSP31-RELATED"/>
    <property type="match status" value="1"/>
</dbReference>
<dbReference type="GO" id="GO:0019243">
    <property type="term" value="P:methylglyoxal catabolic process to D-lactate via S-lactoyl-glutathione"/>
    <property type="evidence" value="ECO:0007669"/>
    <property type="project" value="TreeGrafter"/>
</dbReference>
<dbReference type="Gene3D" id="3.40.50.880">
    <property type="match status" value="1"/>
</dbReference>
<evidence type="ECO:0000313" key="5">
    <source>
        <dbReference type="EMBL" id="KOO46303.1"/>
    </source>
</evidence>
<dbReference type="InterPro" id="IPR002818">
    <property type="entry name" value="DJ-1/PfpI"/>
</dbReference>